<reference evidence="1 2" key="1">
    <citation type="journal article" date="2013" name="Genome Announc.">
        <title>Draft Genome Sequence of Desulfotignum phosphitoxidans DSM 13687 Strain FiPS-3.</title>
        <authorList>
            <person name="Poehlein A."/>
            <person name="Daniel R."/>
            <person name="Simeonova D.D."/>
        </authorList>
    </citation>
    <scope>NUCLEOTIDE SEQUENCE [LARGE SCALE GENOMIC DNA]</scope>
    <source>
        <strain evidence="1 2">DSM 13687</strain>
    </source>
</reference>
<proteinExistence type="predicted"/>
<protein>
    <submittedName>
        <fullName evidence="1">Uncharacterized protein</fullName>
    </submittedName>
</protein>
<keyword evidence="2" id="KW-1185">Reference proteome</keyword>
<evidence type="ECO:0000313" key="2">
    <source>
        <dbReference type="Proteomes" id="UP000014216"/>
    </source>
</evidence>
<evidence type="ECO:0000313" key="1">
    <source>
        <dbReference type="EMBL" id="EMS80471.1"/>
    </source>
</evidence>
<sequence length="137" mass="16173">MKTPLEAFMTWFDSRPLALRQNLAHLFMVVTTEDAVHMTADPARSLKTFRAWAVRRDFPLRIAARMFYIRSVFDMVVFHHHEMLPEQGLPPGNIVQISGPQWQAVFDSWKQLRQDELTDTYIHSWTSWMIKLHTETT</sequence>
<comment type="caution">
    <text evidence="1">The sequence shown here is derived from an EMBL/GenBank/DDBJ whole genome shotgun (WGS) entry which is preliminary data.</text>
</comment>
<accession>S0G6Z9</accession>
<gene>
    <name evidence="1" type="ORF">Dpo_2c01600</name>
</gene>
<organism evidence="1 2">
    <name type="scientific">Desulfotignum phosphitoxidans DSM 13687</name>
    <dbReference type="NCBI Taxonomy" id="1286635"/>
    <lineage>
        <taxon>Bacteria</taxon>
        <taxon>Pseudomonadati</taxon>
        <taxon>Thermodesulfobacteriota</taxon>
        <taxon>Desulfobacteria</taxon>
        <taxon>Desulfobacterales</taxon>
        <taxon>Desulfobacteraceae</taxon>
        <taxon>Desulfotignum</taxon>
    </lineage>
</organism>
<dbReference type="AlphaFoldDB" id="S0G6Z9"/>
<dbReference type="EMBL" id="APJX01000002">
    <property type="protein sequence ID" value="EMS80471.1"/>
    <property type="molecule type" value="Genomic_DNA"/>
</dbReference>
<name>S0G6Z9_9BACT</name>
<dbReference type="OrthoDB" id="5422585at2"/>
<dbReference type="Proteomes" id="UP000014216">
    <property type="component" value="Unassembled WGS sequence"/>
</dbReference>
<dbReference type="RefSeq" id="WP_006964731.1">
    <property type="nucleotide sequence ID" value="NZ_APJX01000002.1"/>
</dbReference>